<dbReference type="PANTHER" id="PTHR24347">
    <property type="entry name" value="SERINE/THREONINE-PROTEIN KINASE"/>
    <property type="match status" value="1"/>
</dbReference>
<evidence type="ECO:0000313" key="4">
    <source>
        <dbReference type="Proteomes" id="UP000014003"/>
    </source>
</evidence>
<organism evidence="3 4">
    <name type="scientific">Bacillus cereus HuA3-9</name>
    <dbReference type="NCBI Taxonomy" id="1053205"/>
    <lineage>
        <taxon>Bacteria</taxon>
        <taxon>Bacillati</taxon>
        <taxon>Bacillota</taxon>
        <taxon>Bacilli</taxon>
        <taxon>Bacillales</taxon>
        <taxon>Bacillaceae</taxon>
        <taxon>Bacillus</taxon>
        <taxon>Bacillus cereus group</taxon>
    </lineage>
</organism>
<keyword evidence="1" id="KW-0547">Nucleotide-binding</keyword>
<protein>
    <recommendedName>
        <fullName evidence="2">Protein kinase domain-containing protein</fullName>
    </recommendedName>
</protein>
<sequence>MKDKRRDYHFENNTLKLVPLDENEEFSREEWIQKNRDISNWVEVTIPDISLIEFVGCGANGIVLKAQQSITNRICALKIWLPNTNSRHYSVYYDKYEEEITKITKLDMPSIVKIYKAGVTDTGYCYSIMEWVEGITLKDFLAAKTNLQDNLRYKILNEILLTINECHKINVFHGDLHDENILLTPPDIYKSDYKVKILDFGTSLLNRSRSKAYSKQRESALLLQTVLKLLPIEQKYNLLNFKFYSFLNPNKVAIRHNDDVRNIEPIIVSSVLIKLCEIYALVEQNHFNDTVFIDMLTHLLSATQLNPYKVWEYIYIKGTESELNIEYLLNILEIRMGSPLNDVLSNKYEEEYSSTEWYIRDLNLIFKLNELSFT</sequence>
<evidence type="ECO:0000313" key="3">
    <source>
        <dbReference type="EMBL" id="EOO08762.1"/>
    </source>
</evidence>
<dbReference type="InterPro" id="IPR017441">
    <property type="entry name" value="Protein_kinase_ATP_BS"/>
</dbReference>
<dbReference type="PROSITE" id="PS00107">
    <property type="entry name" value="PROTEIN_KINASE_ATP"/>
    <property type="match status" value="1"/>
</dbReference>
<dbReference type="GO" id="GO:0004672">
    <property type="term" value="F:protein kinase activity"/>
    <property type="evidence" value="ECO:0007669"/>
    <property type="project" value="InterPro"/>
</dbReference>
<dbReference type="SUPFAM" id="SSF56112">
    <property type="entry name" value="Protein kinase-like (PK-like)"/>
    <property type="match status" value="1"/>
</dbReference>
<dbReference type="Pfam" id="PF00069">
    <property type="entry name" value="Pkinase"/>
    <property type="match status" value="1"/>
</dbReference>
<proteinExistence type="predicted"/>
<dbReference type="RefSeq" id="WP_016095852.1">
    <property type="nucleotide sequence ID" value="NZ_KB976137.1"/>
</dbReference>
<dbReference type="EMBL" id="AHDZ01000092">
    <property type="protein sequence ID" value="EOO08762.1"/>
    <property type="molecule type" value="Genomic_DNA"/>
</dbReference>
<dbReference type="InterPro" id="IPR011009">
    <property type="entry name" value="Kinase-like_dom_sf"/>
</dbReference>
<keyword evidence="1" id="KW-0067">ATP-binding</keyword>
<feature type="binding site" evidence="1">
    <location>
        <position position="78"/>
    </location>
    <ligand>
        <name>ATP</name>
        <dbReference type="ChEBI" id="CHEBI:30616"/>
    </ligand>
</feature>
<comment type="caution">
    <text evidence="3">The sequence shown here is derived from an EMBL/GenBank/DDBJ whole genome shotgun (WGS) entry which is preliminary data.</text>
</comment>
<dbReference type="PROSITE" id="PS50011">
    <property type="entry name" value="PROTEIN_KINASE_DOM"/>
    <property type="match status" value="1"/>
</dbReference>
<reference evidence="3 4" key="1">
    <citation type="submission" date="2012-12" db="EMBL/GenBank/DDBJ databases">
        <title>The Genome Sequence of Bacillus cereus HuA3-9.</title>
        <authorList>
            <consortium name="The Broad Institute Genome Sequencing Platform"/>
            <consortium name="The Broad Institute Genome Sequencing Center for Infectious Disease"/>
            <person name="Feldgarden M."/>
            <person name="Van der Auwera G.A."/>
            <person name="Mahillon J."/>
            <person name="Duprez V."/>
            <person name="Timmery S."/>
            <person name="Mattelet C."/>
            <person name="Dierick K."/>
            <person name="Sun M."/>
            <person name="Yu Z."/>
            <person name="Zhu L."/>
            <person name="Hu X."/>
            <person name="Shank E.B."/>
            <person name="Swiecicka I."/>
            <person name="Hansen B.M."/>
            <person name="Andrup L."/>
            <person name="Walker B."/>
            <person name="Young S.K."/>
            <person name="Zeng Q."/>
            <person name="Gargeya S."/>
            <person name="Fitzgerald M."/>
            <person name="Haas B."/>
            <person name="Abouelleil A."/>
            <person name="Alvarado L."/>
            <person name="Arachchi H.M."/>
            <person name="Berlin A.M."/>
            <person name="Chapman S.B."/>
            <person name="Dewar J."/>
            <person name="Goldberg J."/>
            <person name="Griggs A."/>
            <person name="Gujja S."/>
            <person name="Hansen M."/>
            <person name="Howarth C."/>
            <person name="Imamovic A."/>
            <person name="Larimer J."/>
            <person name="McCowan C."/>
            <person name="Murphy C."/>
            <person name="Neiman D."/>
            <person name="Pearson M."/>
            <person name="Priest M."/>
            <person name="Roberts A."/>
            <person name="Saif S."/>
            <person name="Shea T."/>
            <person name="Sisk P."/>
            <person name="Sykes S."/>
            <person name="Wortman J."/>
            <person name="Nusbaum C."/>
            <person name="Birren B."/>
        </authorList>
    </citation>
    <scope>NUCLEOTIDE SEQUENCE [LARGE SCALE GENOMIC DNA]</scope>
    <source>
        <strain evidence="3 4">HuA3-9</strain>
    </source>
</reference>
<name>R8CAW4_BACCE</name>
<accession>R8CAW4</accession>
<evidence type="ECO:0000259" key="2">
    <source>
        <dbReference type="PROSITE" id="PS50011"/>
    </source>
</evidence>
<gene>
    <name evidence="3" type="ORF">IGA_06336</name>
</gene>
<dbReference type="AlphaFoldDB" id="R8CAW4"/>
<dbReference type="Gene3D" id="1.10.510.10">
    <property type="entry name" value="Transferase(Phosphotransferase) domain 1"/>
    <property type="match status" value="1"/>
</dbReference>
<dbReference type="GO" id="GO:0005524">
    <property type="term" value="F:ATP binding"/>
    <property type="evidence" value="ECO:0007669"/>
    <property type="project" value="UniProtKB-UniRule"/>
</dbReference>
<evidence type="ECO:0000256" key="1">
    <source>
        <dbReference type="PROSITE-ProRule" id="PRU10141"/>
    </source>
</evidence>
<dbReference type="HOGENOM" id="CLU_789470_0_0_9"/>
<dbReference type="PATRIC" id="fig|1053205.3.peg.6323"/>
<dbReference type="Proteomes" id="UP000014003">
    <property type="component" value="Unassembled WGS sequence"/>
</dbReference>
<feature type="domain" description="Protein kinase" evidence="2">
    <location>
        <begin position="49"/>
        <end position="374"/>
    </location>
</feature>
<dbReference type="InterPro" id="IPR000719">
    <property type="entry name" value="Prot_kinase_dom"/>
</dbReference>